<organism evidence="2 3">
    <name type="scientific">Tautonia plasticadhaerens</name>
    <dbReference type="NCBI Taxonomy" id="2527974"/>
    <lineage>
        <taxon>Bacteria</taxon>
        <taxon>Pseudomonadati</taxon>
        <taxon>Planctomycetota</taxon>
        <taxon>Planctomycetia</taxon>
        <taxon>Isosphaerales</taxon>
        <taxon>Isosphaeraceae</taxon>
        <taxon>Tautonia</taxon>
    </lineage>
</organism>
<gene>
    <name evidence="2" type="ORF">ElP_65540</name>
</gene>
<dbReference type="EMBL" id="CP036426">
    <property type="protein sequence ID" value="QDV38599.1"/>
    <property type="molecule type" value="Genomic_DNA"/>
</dbReference>
<protein>
    <submittedName>
        <fullName evidence="2">Uncharacterized protein</fullName>
    </submittedName>
</protein>
<dbReference type="RefSeq" id="WP_145277226.1">
    <property type="nucleotide sequence ID" value="NZ_CP036426.1"/>
</dbReference>
<name>A0A518HCL7_9BACT</name>
<accession>A0A518HCL7</accession>
<dbReference type="Proteomes" id="UP000317835">
    <property type="component" value="Chromosome"/>
</dbReference>
<sequence length="92" mass="10404">MDDPSRGGPPSPNRGRAARRHQRSRMIERARRCLKFTGIPDPDREAFALRNHDHLASCSCWMCGNPRRHLGEPTIQERRGDDARAPDLGADC</sequence>
<proteinExistence type="predicted"/>
<feature type="region of interest" description="Disordered" evidence="1">
    <location>
        <begin position="71"/>
        <end position="92"/>
    </location>
</feature>
<reference evidence="2 3" key="1">
    <citation type="submission" date="2019-02" db="EMBL/GenBank/DDBJ databases">
        <title>Deep-cultivation of Planctomycetes and their phenomic and genomic characterization uncovers novel biology.</title>
        <authorList>
            <person name="Wiegand S."/>
            <person name="Jogler M."/>
            <person name="Boedeker C."/>
            <person name="Pinto D."/>
            <person name="Vollmers J."/>
            <person name="Rivas-Marin E."/>
            <person name="Kohn T."/>
            <person name="Peeters S.H."/>
            <person name="Heuer A."/>
            <person name="Rast P."/>
            <person name="Oberbeckmann S."/>
            <person name="Bunk B."/>
            <person name="Jeske O."/>
            <person name="Meyerdierks A."/>
            <person name="Storesund J.E."/>
            <person name="Kallscheuer N."/>
            <person name="Luecker S."/>
            <person name="Lage O.M."/>
            <person name="Pohl T."/>
            <person name="Merkel B.J."/>
            <person name="Hornburger P."/>
            <person name="Mueller R.-W."/>
            <person name="Bruemmer F."/>
            <person name="Labrenz M."/>
            <person name="Spormann A.M."/>
            <person name="Op den Camp H."/>
            <person name="Overmann J."/>
            <person name="Amann R."/>
            <person name="Jetten M.S.M."/>
            <person name="Mascher T."/>
            <person name="Medema M.H."/>
            <person name="Devos D.P."/>
            <person name="Kaster A.-K."/>
            <person name="Ovreas L."/>
            <person name="Rohde M."/>
            <person name="Galperin M.Y."/>
            <person name="Jogler C."/>
        </authorList>
    </citation>
    <scope>NUCLEOTIDE SEQUENCE [LARGE SCALE GENOMIC DNA]</scope>
    <source>
        <strain evidence="2 3">ElP</strain>
    </source>
</reference>
<evidence type="ECO:0000313" key="3">
    <source>
        <dbReference type="Proteomes" id="UP000317835"/>
    </source>
</evidence>
<evidence type="ECO:0000313" key="2">
    <source>
        <dbReference type="EMBL" id="QDV38599.1"/>
    </source>
</evidence>
<dbReference type="KEGG" id="tpla:ElP_65540"/>
<keyword evidence="3" id="KW-1185">Reference proteome</keyword>
<dbReference type="AlphaFoldDB" id="A0A518HCL7"/>
<evidence type="ECO:0000256" key="1">
    <source>
        <dbReference type="SAM" id="MobiDB-lite"/>
    </source>
</evidence>
<dbReference type="OrthoDB" id="8482078at2"/>
<feature type="compositionally biased region" description="Basic and acidic residues" evidence="1">
    <location>
        <begin position="71"/>
        <end position="85"/>
    </location>
</feature>
<feature type="region of interest" description="Disordered" evidence="1">
    <location>
        <begin position="1"/>
        <end position="25"/>
    </location>
</feature>